<dbReference type="EMBL" id="CH991545">
    <property type="protein sequence ID" value="EDQ91623.1"/>
    <property type="molecule type" value="Genomic_DNA"/>
</dbReference>
<dbReference type="GO" id="GO:0030544">
    <property type="term" value="F:Hsp70 protein binding"/>
    <property type="evidence" value="ECO:0007669"/>
    <property type="project" value="InterPro"/>
</dbReference>
<evidence type="ECO:0000256" key="3">
    <source>
        <dbReference type="ARBA" id="ARBA00022737"/>
    </source>
</evidence>
<dbReference type="GeneID" id="5888839"/>
<dbReference type="PROSITE" id="PS00636">
    <property type="entry name" value="DNAJ_1"/>
    <property type="match status" value="1"/>
</dbReference>
<evidence type="ECO:0000256" key="2">
    <source>
        <dbReference type="ARBA" id="ARBA00022723"/>
    </source>
</evidence>
<dbReference type="eggNOG" id="KOG0712">
    <property type="taxonomic scope" value="Eukaryota"/>
</dbReference>
<dbReference type="SUPFAM" id="SSF49493">
    <property type="entry name" value="HSP40/DnaJ peptide-binding domain"/>
    <property type="match status" value="2"/>
</dbReference>
<dbReference type="AlphaFoldDB" id="A9UU83"/>
<dbReference type="CDD" id="cd10747">
    <property type="entry name" value="DnaJ_C"/>
    <property type="match status" value="1"/>
</dbReference>
<name>A9UU83_MONBE</name>
<evidence type="ECO:0000256" key="4">
    <source>
        <dbReference type="ARBA" id="ARBA00022771"/>
    </source>
</evidence>
<dbReference type="InterPro" id="IPR012724">
    <property type="entry name" value="DnaJ"/>
</dbReference>
<dbReference type="InterPro" id="IPR002939">
    <property type="entry name" value="DnaJ_C"/>
</dbReference>
<evidence type="ECO:0000256" key="9">
    <source>
        <dbReference type="PROSITE-ProRule" id="PRU00546"/>
    </source>
</evidence>
<keyword evidence="1" id="KW-0488">Methylation</keyword>
<keyword evidence="7" id="KW-0449">Lipoprotein</keyword>
<dbReference type="GO" id="GO:0005524">
    <property type="term" value="F:ATP binding"/>
    <property type="evidence" value="ECO:0007669"/>
    <property type="project" value="InterPro"/>
</dbReference>
<keyword evidence="14" id="KW-1185">Reference proteome</keyword>
<dbReference type="FunFam" id="1.10.287.110:FF:000016">
    <property type="entry name" value="DnaJ (Hsp40) homolog, subfamily A, member 2"/>
    <property type="match status" value="1"/>
</dbReference>
<accession>A9UU83</accession>
<feature type="domain" description="J" evidence="11">
    <location>
        <begin position="5"/>
        <end position="67"/>
    </location>
</feature>
<keyword evidence="6" id="KW-0143">Chaperone</keyword>
<dbReference type="OMA" id="IVFHIVE"/>
<gene>
    <name evidence="13" type="ORF">MONBRDRAFT_20146</name>
</gene>
<dbReference type="GO" id="GO:0005737">
    <property type="term" value="C:cytoplasm"/>
    <property type="evidence" value="ECO:0000318"/>
    <property type="project" value="GO_Central"/>
</dbReference>
<dbReference type="Gene3D" id="2.60.260.20">
    <property type="entry name" value="Urease metallochaperone UreE, N-terminal domain"/>
    <property type="match status" value="2"/>
</dbReference>
<dbReference type="InterPro" id="IPR001305">
    <property type="entry name" value="HSP_DnaJ_Cys-rich_dom"/>
</dbReference>
<dbReference type="SUPFAM" id="SSF57938">
    <property type="entry name" value="DnaJ/Hsp40 cysteine-rich domain"/>
    <property type="match status" value="1"/>
</dbReference>
<evidence type="ECO:0000256" key="1">
    <source>
        <dbReference type="ARBA" id="ARBA00022481"/>
    </source>
</evidence>
<dbReference type="SMART" id="SM00271">
    <property type="entry name" value="DnaJ"/>
    <property type="match status" value="1"/>
</dbReference>
<evidence type="ECO:0000259" key="11">
    <source>
        <dbReference type="PROSITE" id="PS50076"/>
    </source>
</evidence>
<dbReference type="Proteomes" id="UP000001357">
    <property type="component" value="Unassembled WGS sequence"/>
</dbReference>
<keyword evidence="2 9" id="KW-0479">Metal-binding</keyword>
<keyword evidence="3" id="KW-0677">Repeat</keyword>
<dbReference type="FunFam" id="2.60.260.20:FF:000003">
    <property type="entry name" value="DnaJ subfamily A member 2"/>
    <property type="match status" value="1"/>
</dbReference>
<dbReference type="HAMAP" id="MF_01152">
    <property type="entry name" value="DnaJ"/>
    <property type="match status" value="1"/>
</dbReference>
<keyword evidence="8" id="KW-0636">Prenylation</keyword>
<protein>
    <submittedName>
        <fullName evidence="13">Uncharacterized protein</fullName>
    </submittedName>
</protein>
<evidence type="ECO:0000256" key="6">
    <source>
        <dbReference type="ARBA" id="ARBA00023186"/>
    </source>
</evidence>
<dbReference type="STRING" id="81824.A9UU83"/>
<dbReference type="GO" id="GO:0051082">
    <property type="term" value="F:unfolded protein binding"/>
    <property type="evidence" value="ECO:0007669"/>
    <property type="project" value="InterPro"/>
</dbReference>
<dbReference type="GO" id="GO:0051087">
    <property type="term" value="F:protein-folding chaperone binding"/>
    <property type="evidence" value="ECO:0000318"/>
    <property type="project" value="GO_Central"/>
</dbReference>
<dbReference type="FunCoup" id="A9UU83">
    <property type="interactions" value="1156"/>
</dbReference>
<dbReference type="GO" id="GO:0009408">
    <property type="term" value="P:response to heat"/>
    <property type="evidence" value="ECO:0007669"/>
    <property type="project" value="InterPro"/>
</dbReference>
<evidence type="ECO:0000256" key="5">
    <source>
        <dbReference type="ARBA" id="ARBA00022833"/>
    </source>
</evidence>
<dbReference type="InterPro" id="IPR008971">
    <property type="entry name" value="HSP40/DnaJ_pept-bd"/>
</dbReference>
<dbReference type="GO" id="GO:0005829">
    <property type="term" value="C:cytosol"/>
    <property type="evidence" value="ECO:0000318"/>
    <property type="project" value="GO_Central"/>
</dbReference>
<dbReference type="GO" id="GO:0008270">
    <property type="term" value="F:zinc ion binding"/>
    <property type="evidence" value="ECO:0007669"/>
    <property type="project" value="UniProtKB-KW"/>
</dbReference>
<dbReference type="Pfam" id="PF00684">
    <property type="entry name" value="DnaJ_CXXCXGXG"/>
    <property type="match status" value="1"/>
</dbReference>
<dbReference type="InParanoid" id="A9UU83"/>
<dbReference type="PANTHER" id="PTHR43888">
    <property type="entry name" value="DNAJ-LIKE-2, ISOFORM A-RELATED"/>
    <property type="match status" value="1"/>
</dbReference>
<keyword evidence="5 9" id="KW-0862">Zinc</keyword>
<dbReference type="Gene3D" id="2.10.230.10">
    <property type="entry name" value="Heat shock protein DnaJ, cysteine-rich domain"/>
    <property type="match status" value="1"/>
</dbReference>
<dbReference type="CDD" id="cd06257">
    <property type="entry name" value="DnaJ"/>
    <property type="match status" value="1"/>
</dbReference>
<evidence type="ECO:0000313" key="13">
    <source>
        <dbReference type="EMBL" id="EDQ91623.1"/>
    </source>
</evidence>
<dbReference type="PRINTS" id="PR00625">
    <property type="entry name" value="JDOMAIN"/>
</dbReference>
<dbReference type="InterPro" id="IPR036410">
    <property type="entry name" value="HSP_DnaJ_Cys-rich_dom_sf"/>
</dbReference>
<evidence type="ECO:0000313" key="14">
    <source>
        <dbReference type="Proteomes" id="UP000001357"/>
    </source>
</evidence>
<reference evidence="13 14" key="1">
    <citation type="journal article" date="2008" name="Nature">
        <title>The genome of the choanoflagellate Monosiga brevicollis and the origin of metazoans.</title>
        <authorList>
            <consortium name="JGI Sequencing"/>
            <person name="King N."/>
            <person name="Westbrook M.J."/>
            <person name="Young S.L."/>
            <person name="Kuo A."/>
            <person name="Abedin M."/>
            <person name="Chapman J."/>
            <person name="Fairclough S."/>
            <person name="Hellsten U."/>
            <person name="Isogai Y."/>
            <person name="Letunic I."/>
            <person name="Marr M."/>
            <person name="Pincus D."/>
            <person name="Putnam N."/>
            <person name="Rokas A."/>
            <person name="Wright K.J."/>
            <person name="Zuzow R."/>
            <person name="Dirks W."/>
            <person name="Good M."/>
            <person name="Goodstein D."/>
            <person name="Lemons D."/>
            <person name="Li W."/>
            <person name="Lyons J.B."/>
            <person name="Morris A."/>
            <person name="Nichols S."/>
            <person name="Richter D.J."/>
            <person name="Salamov A."/>
            <person name="Bork P."/>
            <person name="Lim W.A."/>
            <person name="Manning G."/>
            <person name="Miller W.T."/>
            <person name="McGinnis W."/>
            <person name="Shapiro H."/>
            <person name="Tjian R."/>
            <person name="Grigoriev I.V."/>
            <person name="Rokhsar D."/>
        </authorList>
    </citation>
    <scope>NUCLEOTIDE SEQUENCE [LARGE SCALE GENOMIC DNA]</scope>
    <source>
        <strain evidence="14">MX1 / ATCC 50154</strain>
    </source>
</reference>
<dbReference type="Gene3D" id="1.10.287.110">
    <property type="entry name" value="DnaJ domain"/>
    <property type="match status" value="1"/>
</dbReference>
<feature type="region of interest" description="Disordered" evidence="10">
    <location>
        <begin position="350"/>
        <end position="405"/>
    </location>
</feature>
<evidence type="ECO:0000256" key="10">
    <source>
        <dbReference type="SAM" id="MobiDB-lite"/>
    </source>
</evidence>
<keyword evidence="4 9" id="KW-0863">Zinc-finger</keyword>
<dbReference type="InterPro" id="IPR044713">
    <property type="entry name" value="DNJA1/2-like"/>
</dbReference>
<dbReference type="FunFam" id="2.60.260.20:FF:000068">
    <property type="entry name" value="Chaperone protein dnaJ 3"/>
    <property type="match status" value="1"/>
</dbReference>
<dbReference type="InterPro" id="IPR018253">
    <property type="entry name" value="DnaJ_domain_CS"/>
</dbReference>
<dbReference type="Pfam" id="PF00226">
    <property type="entry name" value="DnaJ"/>
    <property type="match status" value="1"/>
</dbReference>
<dbReference type="PROSITE" id="PS50076">
    <property type="entry name" value="DNAJ_2"/>
    <property type="match status" value="1"/>
</dbReference>
<dbReference type="Pfam" id="PF01556">
    <property type="entry name" value="DnaJ_C"/>
    <property type="match status" value="1"/>
</dbReference>
<feature type="domain" description="CR-type" evidence="12">
    <location>
        <begin position="120"/>
        <end position="204"/>
    </location>
</feature>
<proteinExistence type="inferred from homology"/>
<evidence type="ECO:0000256" key="8">
    <source>
        <dbReference type="ARBA" id="ARBA00023289"/>
    </source>
</evidence>
<dbReference type="FunFam" id="2.10.230.10:FF:000001">
    <property type="entry name" value="DnaJ subfamily A member 2"/>
    <property type="match status" value="1"/>
</dbReference>
<sequence length="405" mass="44536">MPHTELYDLLGVAPSASESDLKKAYRKKAMKYHPDRNPEAGEKFKEISQAYDVLSNAEKRSVYDRHGLEGLQEGRGEGGGAADIFEHLFGFGGGRSQRGPRRGEDTVQPLSVSMEDMFKGTTKRIALRKKVLCSSCEGRGGKAGGGRTCTSCDGQGVRVQLRQIGPGMVQQMRVACDRCSGSGEIWNPSDVCKVCNGKKLTQERKILEVHIDKGMRNGQKITFRGEGDQEPGIEPGDVVLVLQEKKHPMFERYGKDLVMKINIGLIEALCGFTIKVKHLDDRVLAITCRPGEVIQPDAIKIVPEEGFPEHRRIFEKGDLYIRFEVDFDFPEGFLSAERISALEKLLPARPNRPAVTGEGEPEEVFLAQPKRNPGEGTGAATSSEAYDEDDHEARSGPGGVPCAHQ</sequence>
<dbReference type="CDD" id="cd10719">
    <property type="entry name" value="DnaJ_zf"/>
    <property type="match status" value="1"/>
</dbReference>
<dbReference type="PROSITE" id="PS51188">
    <property type="entry name" value="ZF_CR"/>
    <property type="match status" value="1"/>
</dbReference>
<organism evidence="13 14">
    <name type="scientific">Monosiga brevicollis</name>
    <name type="common">Choanoflagellate</name>
    <dbReference type="NCBI Taxonomy" id="81824"/>
    <lineage>
        <taxon>Eukaryota</taxon>
        <taxon>Choanoflagellata</taxon>
        <taxon>Craspedida</taxon>
        <taxon>Salpingoecidae</taxon>
        <taxon>Monosiga</taxon>
    </lineage>
</organism>
<dbReference type="InterPro" id="IPR001623">
    <property type="entry name" value="DnaJ_domain"/>
</dbReference>
<evidence type="ECO:0000259" key="12">
    <source>
        <dbReference type="PROSITE" id="PS51188"/>
    </source>
</evidence>
<dbReference type="KEGG" id="mbr:MONBRDRAFT_20146"/>
<dbReference type="InterPro" id="IPR036869">
    <property type="entry name" value="J_dom_sf"/>
</dbReference>
<feature type="zinc finger region" description="CR-type" evidence="9">
    <location>
        <begin position="120"/>
        <end position="204"/>
    </location>
</feature>
<dbReference type="SUPFAM" id="SSF46565">
    <property type="entry name" value="Chaperone J-domain"/>
    <property type="match status" value="1"/>
</dbReference>
<dbReference type="GO" id="GO:0042026">
    <property type="term" value="P:protein refolding"/>
    <property type="evidence" value="ECO:0000318"/>
    <property type="project" value="GO_Central"/>
</dbReference>
<dbReference type="RefSeq" id="XP_001744045.1">
    <property type="nucleotide sequence ID" value="XM_001743993.1"/>
</dbReference>
<evidence type="ECO:0000256" key="7">
    <source>
        <dbReference type="ARBA" id="ARBA00023288"/>
    </source>
</evidence>